<proteinExistence type="predicted"/>
<dbReference type="SUPFAM" id="SSF53067">
    <property type="entry name" value="Actin-like ATPase domain"/>
    <property type="match status" value="1"/>
</dbReference>
<dbReference type="GO" id="GO:0008761">
    <property type="term" value="F:UDP-N-acetylglucosamine 2-epimerase activity"/>
    <property type="evidence" value="ECO:0007669"/>
    <property type="project" value="TreeGrafter"/>
</dbReference>
<evidence type="ECO:0000313" key="1">
    <source>
        <dbReference type="EMBL" id="MCU4743593.1"/>
    </source>
</evidence>
<sequence length="325" mass="34055">MAASQTIALFDVGSTNLRATVGAPDGTFVTDVHRERTDLEGLPTQCCRLLEDLRTKPGVDGIDAVSIACAGLIDETTGVLAEIDTPDDDVVTDLRLGPTIENRFDLPVRLENDCTAAALAEWVYGAGRTADCVVHLTMGTGIGAGVVDRGHVVRGTAGHAAEVGLFPIGPPDRESSGIPGAWEAYCSGRGIAGFVADLLETESRETVLAGPEAVTARDVFDAVERGDPVADDYLERIARYNAAGLGTLVNAYNPDLVTVGGGVGATNFETILERTRPHIEEYALPAIPDIQPTRLGDEIGLYGALAPYASQGETAASRPIPTITD</sequence>
<gene>
    <name evidence="1" type="ORF">OB960_19605</name>
</gene>
<dbReference type="EMBL" id="JAOPKA010000016">
    <property type="protein sequence ID" value="MCU4743593.1"/>
    <property type="molecule type" value="Genomic_DNA"/>
</dbReference>
<reference evidence="1" key="1">
    <citation type="submission" date="2022-09" db="EMBL/GenBank/DDBJ databases">
        <title>Enrichment on poylsaccharides allowed isolation of novel metabolic and taxonomic groups of Haloarchaea.</title>
        <authorList>
            <person name="Sorokin D.Y."/>
            <person name="Elcheninov A.G."/>
            <person name="Khizhniak T.V."/>
            <person name="Kolganova T.V."/>
            <person name="Kublanov I.V."/>
        </authorList>
    </citation>
    <scope>NUCLEOTIDE SEQUENCE</scope>
    <source>
        <strain evidence="1">AArc-xg1-1</strain>
    </source>
</reference>
<dbReference type="Proteomes" id="UP001321018">
    <property type="component" value="Unassembled WGS sequence"/>
</dbReference>
<dbReference type="InterPro" id="IPR043129">
    <property type="entry name" value="ATPase_NBD"/>
</dbReference>
<dbReference type="Pfam" id="PF00480">
    <property type="entry name" value="ROK"/>
    <property type="match status" value="1"/>
</dbReference>
<comment type="caution">
    <text evidence="1">The sequence shown here is derived from an EMBL/GenBank/DDBJ whole genome shotgun (WGS) entry which is preliminary data.</text>
</comment>
<protein>
    <submittedName>
        <fullName evidence="1">ROK family protein</fullName>
    </submittedName>
</protein>
<dbReference type="GO" id="GO:0009384">
    <property type="term" value="F:N-acylmannosamine kinase activity"/>
    <property type="evidence" value="ECO:0007669"/>
    <property type="project" value="TreeGrafter"/>
</dbReference>
<dbReference type="AlphaFoldDB" id="A0AAP2Z316"/>
<dbReference type="PANTHER" id="PTHR18964">
    <property type="entry name" value="ROK (REPRESSOR, ORF, KINASE) FAMILY"/>
    <property type="match status" value="1"/>
</dbReference>
<name>A0AAP2Z316_9EURY</name>
<dbReference type="RefSeq" id="WP_338005410.1">
    <property type="nucleotide sequence ID" value="NZ_JAOPKA010000016.1"/>
</dbReference>
<organism evidence="1 2">
    <name type="scientific">Natronoglomus mannanivorans</name>
    <dbReference type="NCBI Taxonomy" id="2979990"/>
    <lineage>
        <taxon>Archaea</taxon>
        <taxon>Methanobacteriati</taxon>
        <taxon>Methanobacteriota</taxon>
        <taxon>Stenosarchaea group</taxon>
        <taxon>Halobacteria</taxon>
        <taxon>Halobacteriales</taxon>
        <taxon>Natrialbaceae</taxon>
        <taxon>Natronoglomus</taxon>
    </lineage>
</organism>
<evidence type="ECO:0000313" key="2">
    <source>
        <dbReference type="Proteomes" id="UP001321018"/>
    </source>
</evidence>
<dbReference type="Gene3D" id="3.30.420.40">
    <property type="match status" value="2"/>
</dbReference>
<accession>A0AAP2Z316</accession>
<dbReference type="InterPro" id="IPR000600">
    <property type="entry name" value="ROK"/>
</dbReference>
<dbReference type="PANTHER" id="PTHR18964:SF149">
    <property type="entry name" value="BIFUNCTIONAL UDP-N-ACETYLGLUCOSAMINE 2-EPIMERASE_N-ACETYLMANNOSAMINE KINASE"/>
    <property type="match status" value="1"/>
</dbReference>